<evidence type="ECO:0000313" key="2">
    <source>
        <dbReference type="EMBL" id="GAA3817924.1"/>
    </source>
</evidence>
<dbReference type="SUPFAM" id="SSF47413">
    <property type="entry name" value="lambda repressor-like DNA-binding domains"/>
    <property type="match status" value="1"/>
</dbReference>
<accession>A0ABP7IGP2</accession>
<keyword evidence="3" id="KW-1185">Reference proteome</keyword>
<feature type="domain" description="HTH cro/C1-type" evidence="1">
    <location>
        <begin position="37"/>
        <end position="90"/>
    </location>
</feature>
<dbReference type="InterPro" id="IPR010982">
    <property type="entry name" value="Lambda_DNA-bd_dom_sf"/>
</dbReference>
<dbReference type="InterPro" id="IPR001387">
    <property type="entry name" value="Cro/C1-type_HTH"/>
</dbReference>
<dbReference type="Proteomes" id="UP001500888">
    <property type="component" value="Unassembled WGS sequence"/>
</dbReference>
<organism evidence="2 3">
    <name type="scientific">Sphaerisporangium flaviroseum</name>
    <dbReference type="NCBI Taxonomy" id="509199"/>
    <lineage>
        <taxon>Bacteria</taxon>
        <taxon>Bacillati</taxon>
        <taxon>Actinomycetota</taxon>
        <taxon>Actinomycetes</taxon>
        <taxon>Streptosporangiales</taxon>
        <taxon>Streptosporangiaceae</taxon>
        <taxon>Sphaerisporangium</taxon>
    </lineage>
</organism>
<proteinExistence type="predicted"/>
<dbReference type="EMBL" id="BAAAZR010000010">
    <property type="protein sequence ID" value="GAA3817924.1"/>
    <property type="molecule type" value="Genomic_DNA"/>
</dbReference>
<protein>
    <submittedName>
        <fullName evidence="2">XRE family transcriptional regulator</fullName>
    </submittedName>
</protein>
<dbReference type="Pfam" id="PF01381">
    <property type="entry name" value="HTH_3"/>
    <property type="match status" value="1"/>
</dbReference>
<dbReference type="CDD" id="cd00093">
    <property type="entry name" value="HTH_XRE"/>
    <property type="match status" value="1"/>
</dbReference>
<sequence>MTKPDNSALAQIFDSPGEMAEIERRASRRIAGLRLGEIRKRLGLTQQVVAERMGVSQKRVSAIENGTLSVVQVSTLAAYAEALGGELDVAINVGDQHLEIA</sequence>
<reference evidence="3" key="1">
    <citation type="journal article" date="2019" name="Int. J. Syst. Evol. Microbiol.">
        <title>The Global Catalogue of Microorganisms (GCM) 10K type strain sequencing project: providing services to taxonomists for standard genome sequencing and annotation.</title>
        <authorList>
            <consortium name="The Broad Institute Genomics Platform"/>
            <consortium name="The Broad Institute Genome Sequencing Center for Infectious Disease"/>
            <person name="Wu L."/>
            <person name="Ma J."/>
        </authorList>
    </citation>
    <scope>NUCLEOTIDE SEQUENCE [LARGE SCALE GENOMIC DNA]</scope>
    <source>
        <strain evidence="3">JCM 16908</strain>
    </source>
</reference>
<dbReference type="Gene3D" id="1.10.260.40">
    <property type="entry name" value="lambda repressor-like DNA-binding domains"/>
    <property type="match status" value="1"/>
</dbReference>
<dbReference type="SMART" id="SM00530">
    <property type="entry name" value="HTH_XRE"/>
    <property type="match status" value="1"/>
</dbReference>
<comment type="caution">
    <text evidence="2">The sequence shown here is derived from an EMBL/GenBank/DDBJ whole genome shotgun (WGS) entry which is preliminary data.</text>
</comment>
<dbReference type="RefSeq" id="WP_344942891.1">
    <property type="nucleotide sequence ID" value="NZ_BAAAZR010000010.1"/>
</dbReference>
<name>A0ABP7IGP2_9ACTN</name>
<evidence type="ECO:0000259" key="1">
    <source>
        <dbReference type="PROSITE" id="PS50943"/>
    </source>
</evidence>
<evidence type="ECO:0000313" key="3">
    <source>
        <dbReference type="Proteomes" id="UP001500888"/>
    </source>
</evidence>
<gene>
    <name evidence="2" type="ORF">GCM10022226_43110</name>
</gene>
<dbReference type="PROSITE" id="PS50943">
    <property type="entry name" value="HTH_CROC1"/>
    <property type="match status" value="1"/>
</dbReference>